<dbReference type="EC" id="2.7.13.3" evidence="2"/>
<accession>A0A4D6HC97</accession>
<dbReference type="Gene3D" id="1.10.287.130">
    <property type="match status" value="1"/>
</dbReference>
<evidence type="ECO:0000259" key="9">
    <source>
        <dbReference type="PROSITE" id="PS50112"/>
    </source>
</evidence>
<dbReference type="CDD" id="cd00075">
    <property type="entry name" value="HATPase"/>
    <property type="match status" value="1"/>
</dbReference>
<evidence type="ECO:0000256" key="5">
    <source>
        <dbReference type="ARBA" id="ARBA00022777"/>
    </source>
</evidence>
<dbReference type="PANTHER" id="PTHR43304:SF1">
    <property type="entry name" value="PAC DOMAIN-CONTAINING PROTEIN"/>
    <property type="match status" value="1"/>
</dbReference>
<organism evidence="11 12">
    <name type="scientific">Halapricum salinum</name>
    <dbReference type="NCBI Taxonomy" id="1457250"/>
    <lineage>
        <taxon>Archaea</taxon>
        <taxon>Methanobacteriati</taxon>
        <taxon>Methanobacteriota</taxon>
        <taxon>Stenosarchaea group</taxon>
        <taxon>Halobacteria</taxon>
        <taxon>Halobacteriales</taxon>
        <taxon>Haloarculaceae</taxon>
        <taxon>Halapricum</taxon>
    </lineage>
</organism>
<dbReference type="PROSITE" id="PS50112">
    <property type="entry name" value="PAS"/>
    <property type="match status" value="3"/>
</dbReference>
<dbReference type="SMART" id="SM00086">
    <property type="entry name" value="PAC"/>
    <property type="match status" value="3"/>
</dbReference>
<dbReference type="CDD" id="cd00082">
    <property type="entry name" value="HisKA"/>
    <property type="match status" value="1"/>
</dbReference>
<dbReference type="InterPro" id="IPR013655">
    <property type="entry name" value="PAS_fold_3"/>
</dbReference>
<dbReference type="PROSITE" id="PS50113">
    <property type="entry name" value="PAC"/>
    <property type="match status" value="3"/>
</dbReference>
<dbReference type="SMART" id="SM00388">
    <property type="entry name" value="HisKA"/>
    <property type="match status" value="1"/>
</dbReference>
<dbReference type="InterPro" id="IPR013656">
    <property type="entry name" value="PAS_4"/>
</dbReference>
<gene>
    <name evidence="11" type="ORF">DV733_05180</name>
</gene>
<dbReference type="InterPro" id="IPR052162">
    <property type="entry name" value="Sensor_kinase/Photoreceptor"/>
</dbReference>
<dbReference type="InterPro" id="IPR000700">
    <property type="entry name" value="PAS-assoc_C"/>
</dbReference>
<dbReference type="Pfam" id="PF02518">
    <property type="entry name" value="HATPase_c"/>
    <property type="match status" value="1"/>
</dbReference>
<evidence type="ECO:0000256" key="1">
    <source>
        <dbReference type="ARBA" id="ARBA00000085"/>
    </source>
</evidence>
<evidence type="ECO:0000256" key="2">
    <source>
        <dbReference type="ARBA" id="ARBA00012438"/>
    </source>
</evidence>
<dbReference type="SUPFAM" id="SSF55874">
    <property type="entry name" value="ATPase domain of HSP90 chaperone/DNA topoisomerase II/histidine kinase"/>
    <property type="match status" value="1"/>
</dbReference>
<name>A0A4D6HC97_9EURY</name>
<proteinExistence type="predicted"/>
<dbReference type="SUPFAM" id="SSF47384">
    <property type="entry name" value="Homodimeric domain of signal transducing histidine kinase"/>
    <property type="match status" value="1"/>
</dbReference>
<dbReference type="Proteomes" id="UP000296706">
    <property type="component" value="Chromosome"/>
</dbReference>
<dbReference type="NCBIfam" id="TIGR00229">
    <property type="entry name" value="sensory_box"/>
    <property type="match status" value="3"/>
</dbReference>
<keyword evidence="6" id="KW-0175">Coiled coil</keyword>
<feature type="domain" description="PAC" evidence="10">
    <location>
        <begin position="462"/>
        <end position="513"/>
    </location>
</feature>
<feature type="domain" description="PAS" evidence="9">
    <location>
        <begin position="133"/>
        <end position="170"/>
    </location>
</feature>
<dbReference type="InterPro" id="IPR035965">
    <property type="entry name" value="PAS-like_dom_sf"/>
</dbReference>
<dbReference type="PANTHER" id="PTHR43304">
    <property type="entry name" value="PHYTOCHROME-LIKE PROTEIN CPH1"/>
    <property type="match status" value="1"/>
</dbReference>
<dbReference type="Gene3D" id="3.30.565.10">
    <property type="entry name" value="Histidine kinase-like ATPase, C-terminal domain"/>
    <property type="match status" value="1"/>
</dbReference>
<dbReference type="Pfam" id="PF08447">
    <property type="entry name" value="PAS_3"/>
    <property type="match status" value="1"/>
</dbReference>
<dbReference type="Pfam" id="PF00512">
    <property type="entry name" value="HisKA"/>
    <property type="match status" value="1"/>
</dbReference>
<dbReference type="RefSeq" id="WP_049994116.1">
    <property type="nucleotide sequence ID" value="NZ_CP031310.1"/>
</dbReference>
<evidence type="ECO:0000256" key="6">
    <source>
        <dbReference type="SAM" id="Coils"/>
    </source>
</evidence>
<keyword evidence="12" id="KW-1185">Reference proteome</keyword>
<keyword evidence="5 11" id="KW-0418">Kinase</keyword>
<dbReference type="OrthoDB" id="8127at2157"/>
<comment type="catalytic activity">
    <reaction evidence="1">
        <text>ATP + protein L-histidine = ADP + protein N-phospho-L-histidine.</text>
        <dbReference type="EC" id="2.7.13.3"/>
    </reaction>
</comment>
<keyword evidence="4" id="KW-0808">Transferase</keyword>
<dbReference type="SUPFAM" id="SSF55785">
    <property type="entry name" value="PYP-like sensor domain (PAS domain)"/>
    <property type="match status" value="3"/>
</dbReference>
<dbReference type="SMART" id="SM00091">
    <property type="entry name" value="PAS"/>
    <property type="match status" value="3"/>
</dbReference>
<dbReference type="GO" id="GO:0000155">
    <property type="term" value="F:phosphorelay sensor kinase activity"/>
    <property type="evidence" value="ECO:0007669"/>
    <property type="project" value="InterPro"/>
</dbReference>
<dbReference type="InterPro" id="IPR000014">
    <property type="entry name" value="PAS"/>
</dbReference>
<dbReference type="InterPro" id="IPR001610">
    <property type="entry name" value="PAC"/>
</dbReference>
<dbReference type="Pfam" id="PF08448">
    <property type="entry name" value="PAS_4"/>
    <property type="match status" value="2"/>
</dbReference>
<evidence type="ECO:0000313" key="11">
    <source>
        <dbReference type="EMBL" id="QCC50672.1"/>
    </source>
</evidence>
<dbReference type="PRINTS" id="PR00344">
    <property type="entry name" value="BCTRLSENSOR"/>
</dbReference>
<dbReference type="InterPro" id="IPR004358">
    <property type="entry name" value="Sig_transdc_His_kin-like_C"/>
</dbReference>
<dbReference type="InterPro" id="IPR003594">
    <property type="entry name" value="HATPase_dom"/>
</dbReference>
<feature type="coiled-coil region" evidence="6">
    <location>
        <begin position="495"/>
        <end position="524"/>
    </location>
</feature>
<dbReference type="PROSITE" id="PS50109">
    <property type="entry name" value="HIS_KIN"/>
    <property type="match status" value="1"/>
</dbReference>
<dbReference type="InterPro" id="IPR036097">
    <property type="entry name" value="HisK_dim/P_sf"/>
</dbReference>
<dbReference type="CDD" id="cd00130">
    <property type="entry name" value="PAS"/>
    <property type="match status" value="3"/>
</dbReference>
<feature type="region of interest" description="Disordered" evidence="7">
    <location>
        <begin position="656"/>
        <end position="676"/>
    </location>
</feature>
<dbReference type="GeneID" id="39847235"/>
<evidence type="ECO:0000313" key="12">
    <source>
        <dbReference type="Proteomes" id="UP000296706"/>
    </source>
</evidence>
<reference evidence="11 12" key="1">
    <citation type="journal article" date="2019" name="Nat. Commun.">
        <title>A new type of DNA phosphorothioation-based antiviral system in archaea.</title>
        <authorList>
            <person name="Xiong L."/>
            <person name="Liu S."/>
            <person name="Chen S."/>
            <person name="Xiao Y."/>
            <person name="Zhu B."/>
            <person name="Gao Y."/>
            <person name="Zhang Y."/>
            <person name="Chen B."/>
            <person name="Luo J."/>
            <person name="Deng Z."/>
            <person name="Chen X."/>
            <person name="Wang L."/>
            <person name="Chen S."/>
        </authorList>
    </citation>
    <scope>NUCLEOTIDE SEQUENCE [LARGE SCALE GENOMIC DNA]</scope>
    <source>
        <strain evidence="11 12">CBA1105</strain>
    </source>
</reference>
<evidence type="ECO:0000259" key="10">
    <source>
        <dbReference type="PROSITE" id="PS50113"/>
    </source>
</evidence>
<keyword evidence="3" id="KW-0597">Phosphoprotein</keyword>
<feature type="domain" description="PAC" evidence="10">
    <location>
        <begin position="210"/>
        <end position="260"/>
    </location>
</feature>
<dbReference type="InterPro" id="IPR036890">
    <property type="entry name" value="HATPase_C_sf"/>
</dbReference>
<dbReference type="Gene3D" id="3.30.450.20">
    <property type="entry name" value="PAS domain"/>
    <property type="match status" value="3"/>
</dbReference>
<dbReference type="InterPro" id="IPR005467">
    <property type="entry name" value="His_kinase_dom"/>
</dbReference>
<evidence type="ECO:0000256" key="3">
    <source>
        <dbReference type="ARBA" id="ARBA00022553"/>
    </source>
</evidence>
<dbReference type="STRING" id="1457250.GCA_000755225_03344"/>
<evidence type="ECO:0000256" key="4">
    <source>
        <dbReference type="ARBA" id="ARBA00022679"/>
    </source>
</evidence>
<dbReference type="KEGG" id="hsn:DV733_05180"/>
<protein>
    <recommendedName>
        <fullName evidence="2">histidine kinase</fullName>
        <ecNumber evidence="2">2.7.13.3</ecNumber>
    </recommendedName>
</protein>
<evidence type="ECO:0000256" key="7">
    <source>
        <dbReference type="SAM" id="MobiDB-lite"/>
    </source>
</evidence>
<feature type="domain" description="PAS" evidence="9">
    <location>
        <begin position="261"/>
        <end position="334"/>
    </location>
</feature>
<dbReference type="SMART" id="SM00387">
    <property type="entry name" value="HATPase_c"/>
    <property type="match status" value="1"/>
</dbReference>
<feature type="domain" description="PAC" evidence="10">
    <location>
        <begin position="340"/>
        <end position="392"/>
    </location>
</feature>
<dbReference type="EMBL" id="CP031310">
    <property type="protein sequence ID" value="QCC50672.1"/>
    <property type="molecule type" value="Genomic_DNA"/>
</dbReference>
<dbReference type="InterPro" id="IPR003661">
    <property type="entry name" value="HisK_dim/P_dom"/>
</dbReference>
<feature type="domain" description="Histidine kinase" evidence="8">
    <location>
        <begin position="524"/>
        <end position="728"/>
    </location>
</feature>
<evidence type="ECO:0000259" key="8">
    <source>
        <dbReference type="PROSITE" id="PS50109"/>
    </source>
</evidence>
<dbReference type="AlphaFoldDB" id="A0A4D6HC97"/>
<sequence>MSTVTLFVAEDRDRQLLAEWLGEEYEVSTPVEPRVGVGTDLVIVDAASFPQLKDGLREWKTEAEPVFAPVLLVAEQAQSEAFDPSDWETIDGLYIVDDIVSIPIEKAVLYRRIENLLERRDLSGQLASRYRRSERRFERLFDGVPDPVFVLSEDGALTSANEAFRTLTGLDDVPERSVRLADVDVLSATTADRIEEQAAAAFADEPLPDQQPTVRLETPDGEVRYASVSAATLDVEGQREAVVVLRDVTERRERERELERIEQRFRQIAEHVSEIIWLTTIDGDLLYASPGYEELTGRSVEDLASDPGEIALEHAHPDDRERLESYIDRIFSDPGQQDVHTIEYRLLTADGQTRWIETDTYPVYGPDGQVTRLVGILEDVTERKRRERRFDAIFNQTFQLTGLLDPDGRVVELNDQAVAYLDLDREAAVGARVWDAASGILDAQRRDRLVEHVERAAAGEFVRYEERVVAADGVATLDVSIKPIRDTFGEVVLLVVEARDVSERKERERELARQNERLEEFASIVSHDLRNPLQIIRARLGIARDTGDLDHLEPAEDAVDRMDRLIDDLLDLARHGDLSVDVEPVSIEEVATRAWLSSDEGDATLDVAAPEPIRADPDRVAQLLENLFRNSVEHGSTGSRTQSDDAVEHGGTNVTVRVEQTADGVAVVDDGPGIPPEERESVFDLGHTTATDGTGFGLAIVKEIVDAHGWSIAVENDPETGGARFEITGVERLE</sequence>
<feature type="domain" description="PAS" evidence="9">
    <location>
        <begin position="386"/>
        <end position="460"/>
    </location>
</feature>